<protein>
    <submittedName>
        <fullName evidence="3">RNA-binding S4 domain-containing protein</fullName>
    </submittedName>
</protein>
<comment type="caution">
    <text evidence="3">The sequence shown here is derived from an EMBL/GenBank/DDBJ whole genome shotgun (WGS) entry which is preliminary data.</text>
</comment>
<dbReference type="Pfam" id="PF17774">
    <property type="entry name" value="YlmH_RBD"/>
    <property type="match status" value="1"/>
</dbReference>
<reference evidence="3 4" key="1">
    <citation type="journal article" date="2015" name="Genome Announc.">
        <title>Expanding the biotechnology potential of lactobacilli through comparative genomics of 213 strains and associated genera.</title>
        <authorList>
            <person name="Sun Z."/>
            <person name="Harris H.M."/>
            <person name="McCann A."/>
            <person name="Guo C."/>
            <person name="Argimon S."/>
            <person name="Zhang W."/>
            <person name="Yang X."/>
            <person name="Jeffery I.B."/>
            <person name="Cooney J.C."/>
            <person name="Kagawa T.F."/>
            <person name="Liu W."/>
            <person name="Song Y."/>
            <person name="Salvetti E."/>
            <person name="Wrobel A."/>
            <person name="Rasinkangas P."/>
            <person name="Parkhill J."/>
            <person name="Rea M.C."/>
            <person name="O'Sullivan O."/>
            <person name="Ritari J."/>
            <person name="Douillard F.P."/>
            <person name="Paul Ross R."/>
            <person name="Yang R."/>
            <person name="Briner A.E."/>
            <person name="Felis G.E."/>
            <person name="de Vos W.M."/>
            <person name="Barrangou R."/>
            <person name="Klaenhammer T.R."/>
            <person name="Caufield P.W."/>
            <person name="Cui Y."/>
            <person name="Zhang H."/>
            <person name="O'Toole P.W."/>
        </authorList>
    </citation>
    <scope>NUCLEOTIDE SEQUENCE [LARGE SCALE GENOMIC DNA]</scope>
    <source>
        <strain evidence="3 4">DSM 20190</strain>
    </source>
</reference>
<sequence>MEASITQHFRPDEAPFIRQVEAWLSQVSGEYRPVLTDFLNPRQRYIIQTLTNRVSDISFYEAGIFTNAESQRVMLAPVYFTPEATDFDLSLLTLHYPIKFASLSHRSILGALMHAGLKRTGVGDIVTDGQGQWQLATTKPLGQFISQQVDRVGRTKVTLTELDQGLALKPALNWQEETFTVAALRLDSVLAKVYHMSRNDAKHVVENGQVRINWTECQRPDYTLGVRDLISVRHFGRFKIVADNGLTKKEKIRLTVAVLKK</sequence>
<dbReference type="AlphaFoldDB" id="A0A0R2G4K7"/>
<dbReference type="CDD" id="cd00165">
    <property type="entry name" value="S4"/>
    <property type="match status" value="1"/>
</dbReference>
<dbReference type="Pfam" id="PF01479">
    <property type="entry name" value="S4"/>
    <property type="match status" value="1"/>
</dbReference>
<keyword evidence="1" id="KW-0694">RNA-binding</keyword>
<dbReference type="PROSITE" id="PS50889">
    <property type="entry name" value="S4"/>
    <property type="match status" value="1"/>
</dbReference>
<dbReference type="Gene3D" id="3.30.70.330">
    <property type="match status" value="1"/>
</dbReference>
<dbReference type="Pfam" id="PF21278">
    <property type="entry name" value="YlmH_1st"/>
    <property type="match status" value="1"/>
</dbReference>
<dbReference type="InterPro" id="IPR002942">
    <property type="entry name" value="S4_RNA-bd"/>
</dbReference>
<name>A0A0R2G4K7_9LACO</name>
<feature type="domain" description="RNA-binding S4" evidence="2">
    <location>
        <begin position="184"/>
        <end position="241"/>
    </location>
</feature>
<accession>A0A0R2G4K7</accession>
<dbReference type="InterPro" id="IPR048443">
    <property type="entry name" value="RqcP2_N"/>
</dbReference>
<dbReference type="PANTHER" id="PTHR13633:SF3">
    <property type="entry name" value="MITOCHONDRIAL TRANSCRIPTION RESCUE FACTOR 1"/>
    <property type="match status" value="1"/>
</dbReference>
<dbReference type="Gene3D" id="3.30.1370.160">
    <property type="match status" value="1"/>
</dbReference>
<dbReference type="SMART" id="SM00363">
    <property type="entry name" value="S4"/>
    <property type="match status" value="1"/>
</dbReference>
<dbReference type="InterPro" id="IPR012677">
    <property type="entry name" value="Nucleotide-bd_a/b_plait_sf"/>
</dbReference>
<dbReference type="eggNOG" id="COG2302">
    <property type="taxonomic scope" value="Bacteria"/>
</dbReference>
<evidence type="ECO:0000313" key="3">
    <source>
        <dbReference type="EMBL" id="KRN31748.1"/>
    </source>
</evidence>
<dbReference type="EMBL" id="JQAX01000003">
    <property type="protein sequence ID" value="KRN31748.1"/>
    <property type="molecule type" value="Genomic_DNA"/>
</dbReference>
<keyword evidence="4" id="KW-1185">Reference proteome</keyword>
<dbReference type="InParanoid" id="A0A0R2G4K7"/>
<dbReference type="FunCoup" id="A0A0R2G4K7">
    <property type="interactions" value="94"/>
</dbReference>
<dbReference type="Gene3D" id="3.10.290.10">
    <property type="entry name" value="RNA-binding S4 domain"/>
    <property type="match status" value="1"/>
</dbReference>
<dbReference type="InterPro" id="IPR040591">
    <property type="entry name" value="RqcP2_RBD"/>
</dbReference>
<dbReference type="Proteomes" id="UP000051296">
    <property type="component" value="Unassembled WGS sequence"/>
</dbReference>
<dbReference type="SUPFAM" id="SSF55174">
    <property type="entry name" value="Alpha-L RNA-binding motif"/>
    <property type="match status" value="1"/>
</dbReference>
<organism evidence="3 4">
    <name type="scientific">Weissella halotolerans DSM 20190</name>
    <dbReference type="NCBI Taxonomy" id="1123500"/>
    <lineage>
        <taxon>Bacteria</taxon>
        <taxon>Bacillati</taxon>
        <taxon>Bacillota</taxon>
        <taxon>Bacilli</taxon>
        <taxon>Lactobacillales</taxon>
        <taxon>Lactobacillaceae</taxon>
        <taxon>Weissella</taxon>
    </lineage>
</organism>
<dbReference type="GO" id="GO:0003723">
    <property type="term" value="F:RNA binding"/>
    <property type="evidence" value="ECO:0007669"/>
    <property type="project" value="UniProtKB-KW"/>
</dbReference>
<dbReference type="OrthoDB" id="9812787at2"/>
<dbReference type="PATRIC" id="fig|1123500.6.peg.1008"/>
<dbReference type="PANTHER" id="PTHR13633">
    <property type="entry name" value="MITOCHONDRIAL TRANSCRIPTION RESCUE FACTOR 1"/>
    <property type="match status" value="1"/>
</dbReference>
<evidence type="ECO:0000313" key="4">
    <source>
        <dbReference type="Proteomes" id="UP000051296"/>
    </source>
</evidence>
<dbReference type="RefSeq" id="WP_022791748.1">
    <property type="nucleotide sequence ID" value="NZ_ATUU01000003.1"/>
</dbReference>
<dbReference type="STRING" id="1123500.GCA_000420365_00993"/>
<proteinExistence type="predicted"/>
<evidence type="ECO:0000256" key="1">
    <source>
        <dbReference type="PROSITE-ProRule" id="PRU00182"/>
    </source>
</evidence>
<dbReference type="InterPro" id="IPR036986">
    <property type="entry name" value="S4_RNA-bd_sf"/>
</dbReference>
<evidence type="ECO:0000259" key="2">
    <source>
        <dbReference type="SMART" id="SM00363"/>
    </source>
</evidence>
<gene>
    <name evidence="3" type="ORF">IV68_GL001004</name>
</gene>